<protein>
    <submittedName>
        <fullName evidence="2">Uncharacterized protein</fullName>
    </submittedName>
</protein>
<proteinExistence type="predicted"/>
<name>A0A916ZLD2_9HYPH</name>
<accession>A0A916ZLD2</accession>
<dbReference type="AlphaFoldDB" id="A0A916ZLD2"/>
<gene>
    <name evidence="2" type="ORF">GCM10011390_21300</name>
</gene>
<evidence type="ECO:0000256" key="1">
    <source>
        <dbReference type="SAM" id="MobiDB-lite"/>
    </source>
</evidence>
<dbReference type="Proteomes" id="UP000644699">
    <property type="component" value="Unassembled WGS sequence"/>
</dbReference>
<keyword evidence="3" id="KW-1185">Reference proteome</keyword>
<feature type="region of interest" description="Disordered" evidence="1">
    <location>
        <begin position="62"/>
        <end position="82"/>
    </location>
</feature>
<reference evidence="2" key="1">
    <citation type="journal article" date="2014" name="Int. J. Syst. Evol. Microbiol.">
        <title>Complete genome sequence of Corynebacterium casei LMG S-19264T (=DSM 44701T), isolated from a smear-ripened cheese.</title>
        <authorList>
            <consortium name="US DOE Joint Genome Institute (JGI-PGF)"/>
            <person name="Walter F."/>
            <person name="Albersmeier A."/>
            <person name="Kalinowski J."/>
            <person name="Ruckert C."/>
        </authorList>
    </citation>
    <scope>NUCLEOTIDE SEQUENCE</scope>
    <source>
        <strain evidence="2">CGMCC 1.15367</strain>
    </source>
</reference>
<comment type="caution">
    <text evidence="2">The sequence shown here is derived from an EMBL/GenBank/DDBJ whole genome shotgun (WGS) entry which is preliminary data.</text>
</comment>
<evidence type="ECO:0000313" key="2">
    <source>
        <dbReference type="EMBL" id="GGE02185.1"/>
    </source>
</evidence>
<reference evidence="2" key="2">
    <citation type="submission" date="2020-09" db="EMBL/GenBank/DDBJ databases">
        <authorList>
            <person name="Sun Q."/>
            <person name="Zhou Y."/>
        </authorList>
    </citation>
    <scope>NUCLEOTIDE SEQUENCE</scope>
    <source>
        <strain evidence="2">CGMCC 1.15367</strain>
    </source>
</reference>
<sequence length="82" mass="8499">MTLQHANGLVSVARLIGREASVLAKVNGFGAHKGVILDDEDCVTLGIEGLAHGLRSVSQARHAGRAGAPVRVKRMPAGSKSM</sequence>
<dbReference type="EMBL" id="BMIQ01000003">
    <property type="protein sequence ID" value="GGE02185.1"/>
    <property type="molecule type" value="Genomic_DNA"/>
</dbReference>
<organism evidence="2 3">
    <name type="scientific">Aureimonas endophytica</name>
    <dbReference type="NCBI Taxonomy" id="2027858"/>
    <lineage>
        <taxon>Bacteria</taxon>
        <taxon>Pseudomonadati</taxon>
        <taxon>Pseudomonadota</taxon>
        <taxon>Alphaproteobacteria</taxon>
        <taxon>Hyphomicrobiales</taxon>
        <taxon>Aurantimonadaceae</taxon>
        <taxon>Aureimonas</taxon>
    </lineage>
</organism>
<evidence type="ECO:0000313" key="3">
    <source>
        <dbReference type="Proteomes" id="UP000644699"/>
    </source>
</evidence>